<evidence type="ECO:0000313" key="1">
    <source>
        <dbReference type="EMBL" id="AGS82169.1"/>
    </source>
</evidence>
<keyword evidence="2" id="KW-1185">Reference proteome</keyword>
<protein>
    <submittedName>
        <fullName evidence="1">Uncharacterized protein</fullName>
    </submittedName>
</protein>
<gene>
    <name evidence="1" type="ORF">PaBG_00286</name>
</gene>
<reference evidence="1 2" key="1">
    <citation type="journal article" date="2014" name="Genome Announc.">
        <title>Complete Genome Sequence of the Novel Giant Pseudomonas Phage PaBG.</title>
        <authorList>
            <person name="Sykilinda N.N."/>
            <person name="Bondar A.A."/>
            <person name="Gorshkova A.S."/>
            <person name="Kurochkina L.P."/>
            <person name="Kulikov E.E."/>
            <person name="Shneider M.M."/>
            <person name="Kadykov V.A."/>
            <person name="Solovjeva N.V."/>
            <person name="Kabilov M.R."/>
            <person name="Mesyanzhinov V.V."/>
            <person name="Vlassov V.V."/>
            <person name="Drukker V.V."/>
            <person name="Miroshnikov K.A."/>
        </authorList>
    </citation>
    <scope>NUCLEOTIDE SEQUENCE [LARGE SCALE GENOMIC DNA]</scope>
</reference>
<sequence>MRQATEGKTQAFIDIVNALIEAGWQVKSYGRRDEEIHDADGRFLGTLHQEHNGDGPYIRYQFPKAMFATLVITSVGELINHFTAAPHIHTDRGAWLYALFCDRFPIKWSNRGVARIGDAYLRVNEANGWIYVEKHGLTHAFNGSTGVLVNLLRDSFDLAAIVYGD</sequence>
<organism evidence="1 2">
    <name type="scientific">Pseudomonas phage PaBG</name>
    <dbReference type="NCBI Taxonomy" id="1335230"/>
    <lineage>
        <taxon>Viruses</taxon>
        <taxon>Duplodnaviria</taxon>
        <taxon>Heunggongvirae</taxon>
        <taxon>Uroviricota</taxon>
        <taxon>Caudoviricetes</taxon>
        <taxon>Baikalvirus</taxon>
        <taxon>Baikalvirus PaBG</taxon>
    </lineage>
</organism>
<name>S5VMK8_9CAUD</name>
<accession>S5VMK8</accession>
<dbReference type="KEGG" id="vg:16574971"/>
<dbReference type="Proteomes" id="UP000015545">
    <property type="component" value="Segment"/>
</dbReference>
<dbReference type="EMBL" id="KF147891">
    <property type="protein sequence ID" value="AGS82169.1"/>
    <property type="molecule type" value="Genomic_DNA"/>
</dbReference>
<proteinExistence type="predicted"/>
<evidence type="ECO:0000313" key="2">
    <source>
        <dbReference type="Proteomes" id="UP000015545"/>
    </source>
</evidence>